<dbReference type="STRING" id="396588.Tgr7_0863"/>
<comment type="similarity">
    <text evidence="3 12">Belongs to the ExbD/TolR family.</text>
</comment>
<accession>B8GN93</accession>
<comment type="subcellular location">
    <subcellularLocation>
        <location evidence="2">Cell inner membrane</location>
        <topology evidence="2">Single-pass type II membrane protein</topology>
    </subcellularLocation>
    <subcellularLocation>
        <location evidence="12">Cell membrane</location>
        <topology evidence="12">Single-pass type II membrane protein</topology>
    </subcellularLocation>
</comment>
<feature type="transmembrane region" description="Helical" evidence="13">
    <location>
        <begin position="20"/>
        <end position="40"/>
    </location>
</feature>
<evidence type="ECO:0000256" key="7">
    <source>
        <dbReference type="ARBA" id="ARBA00022519"/>
    </source>
</evidence>
<evidence type="ECO:0000256" key="11">
    <source>
        <dbReference type="ARBA" id="ARBA00023136"/>
    </source>
</evidence>
<evidence type="ECO:0000256" key="12">
    <source>
        <dbReference type="RuleBase" id="RU003879"/>
    </source>
</evidence>
<dbReference type="AlphaFoldDB" id="B8GN93"/>
<evidence type="ECO:0000256" key="6">
    <source>
        <dbReference type="ARBA" id="ARBA00022475"/>
    </source>
</evidence>
<dbReference type="Proteomes" id="UP000002383">
    <property type="component" value="Chromosome"/>
</dbReference>
<evidence type="ECO:0000256" key="2">
    <source>
        <dbReference type="ARBA" id="ARBA00004249"/>
    </source>
</evidence>
<dbReference type="InterPro" id="IPR003400">
    <property type="entry name" value="ExbD"/>
</dbReference>
<proteinExistence type="inferred from homology"/>
<dbReference type="Pfam" id="PF02472">
    <property type="entry name" value="ExbD"/>
    <property type="match status" value="1"/>
</dbReference>
<dbReference type="PANTHER" id="PTHR30558">
    <property type="entry name" value="EXBD MEMBRANE COMPONENT OF PMF-DRIVEN MACROMOLECULE IMPORT SYSTEM"/>
    <property type="match status" value="1"/>
</dbReference>
<evidence type="ECO:0000313" key="14">
    <source>
        <dbReference type="EMBL" id="ACL71954.1"/>
    </source>
</evidence>
<keyword evidence="11 13" id="KW-0472">Membrane</keyword>
<keyword evidence="7" id="KW-0997">Cell inner membrane</keyword>
<dbReference type="RefSeq" id="WP_012637442.1">
    <property type="nucleotide sequence ID" value="NC_011901.1"/>
</dbReference>
<name>B8GN93_THISH</name>
<dbReference type="HOGENOM" id="CLU_085305_1_1_6"/>
<evidence type="ECO:0000256" key="9">
    <source>
        <dbReference type="ARBA" id="ARBA00022927"/>
    </source>
</evidence>
<keyword evidence="9 12" id="KW-0653">Protein transport</keyword>
<reference evidence="14 15" key="1">
    <citation type="journal article" date="2011" name="Stand. Genomic Sci.">
        <title>Complete genome sequence of 'Thioalkalivibrio sulfidophilus' HL-EbGr7.</title>
        <authorList>
            <person name="Muyzer G."/>
            <person name="Sorokin D.Y."/>
            <person name="Mavromatis K."/>
            <person name="Lapidus A."/>
            <person name="Clum A."/>
            <person name="Ivanova N."/>
            <person name="Pati A."/>
            <person name="d'Haeseleer P."/>
            <person name="Woyke T."/>
            <person name="Kyrpides N.C."/>
        </authorList>
    </citation>
    <scope>NUCLEOTIDE SEQUENCE [LARGE SCALE GENOMIC DNA]</scope>
    <source>
        <strain evidence="14 15">HL-EbGR7</strain>
    </source>
</reference>
<sequence length="138" mass="15141">MAFGGFSQDGAGEMAEINVIPLVDIMLVLLVIFIITAPVITHAVKVDLPKASHEVNQLRPETVTLSIDAQGGLYWNNDPVAAERLEIRLARAAAEHSDMELHLRADQETPYERVAWVLTRARSAGVVRIGFITQPEGE</sequence>
<keyword evidence="8 12" id="KW-0812">Transmembrane</keyword>
<organism evidence="14 15">
    <name type="scientific">Thioalkalivibrio sulfidiphilus (strain HL-EbGR7)</name>
    <dbReference type="NCBI Taxonomy" id="396588"/>
    <lineage>
        <taxon>Bacteria</taxon>
        <taxon>Pseudomonadati</taxon>
        <taxon>Pseudomonadota</taxon>
        <taxon>Gammaproteobacteria</taxon>
        <taxon>Chromatiales</taxon>
        <taxon>Ectothiorhodospiraceae</taxon>
        <taxon>Thioalkalivibrio</taxon>
    </lineage>
</organism>
<evidence type="ECO:0000256" key="3">
    <source>
        <dbReference type="ARBA" id="ARBA00005811"/>
    </source>
</evidence>
<dbReference type="KEGG" id="tgr:Tgr7_0863"/>
<dbReference type="GO" id="GO:0015031">
    <property type="term" value="P:protein transport"/>
    <property type="evidence" value="ECO:0007669"/>
    <property type="project" value="UniProtKB-KW"/>
</dbReference>
<evidence type="ECO:0000256" key="8">
    <source>
        <dbReference type="ARBA" id="ARBA00022692"/>
    </source>
</evidence>
<keyword evidence="10 13" id="KW-1133">Transmembrane helix</keyword>
<dbReference type="GO" id="GO:0022857">
    <property type="term" value="F:transmembrane transporter activity"/>
    <property type="evidence" value="ECO:0007669"/>
    <property type="project" value="InterPro"/>
</dbReference>
<evidence type="ECO:0000256" key="10">
    <source>
        <dbReference type="ARBA" id="ARBA00022989"/>
    </source>
</evidence>
<gene>
    <name evidence="14" type="ordered locus">Tgr7_0863</name>
</gene>
<dbReference type="EMBL" id="CP001339">
    <property type="protein sequence ID" value="ACL71954.1"/>
    <property type="molecule type" value="Genomic_DNA"/>
</dbReference>
<dbReference type="eggNOG" id="COG0848">
    <property type="taxonomic scope" value="Bacteria"/>
</dbReference>
<protein>
    <submittedName>
        <fullName evidence="14">Biopolymer transport protein ExbD/TolR</fullName>
    </submittedName>
</protein>
<evidence type="ECO:0000313" key="15">
    <source>
        <dbReference type="Proteomes" id="UP000002383"/>
    </source>
</evidence>
<comment type="function">
    <text evidence="1">Involved in the TonB-dependent energy-dependent transport of various receptor-bound substrates.</text>
</comment>
<dbReference type="PANTHER" id="PTHR30558:SF12">
    <property type="entry name" value="BIOPOLYMER TRANSPORT PROTEIN EXBD"/>
    <property type="match status" value="1"/>
</dbReference>
<comment type="subunit">
    <text evidence="4">The accessory proteins ExbB and ExbD seem to form a complex with TonB.</text>
</comment>
<evidence type="ECO:0000256" key="13">
    <source>
        <dbReference type="SAM" id="Phobius"/>
    </source>
</evidence>
<keyword evidence="5 12" id="KW-0813">Transport</keyword>
<dbReference type="OrthoDB" id="9798629at2"/>
<dbReference type="Gene3D" id="3.30.420.270">
    <property type="match status" value="1"/>
</dbReference>
<dbReference type="GO" id="GO:0005886">
    <property type="term" value="C:plasma membrane"/>
    <property type="evidence" value="ECO:0007669"/>
    <property type="project" value="UniProtKB-SubCell"/>
</dbReference>
<evidence type="ECO:0000256" key="1">
    <source>
        <dbReference type="ARBA" id="ARBA00003540"/>
    </source>
</evidence>
<keyword evidence="15" id="KW-1185">Reference proteome</keyword>
<keyword evidence="6" id="KW-1003">Cell membrane</keyword>
<evidence type="ECO:0000256" key="5">
    <source>
        <dbReference type="ARBA" id="ARBA00022448"/>
    </source>
</evidence>
<evidence type="ECO:0000256" key="4">
    <source>
        <dbReference type="ARBA" id="ARBA00011471"/>
    </source>
</evidence>